<evidence type="ECO:0000313" key="3">
    <source>
        <dbReference type="Proteomes" id="UP000766486"/>
    </source>
</evidence>
<evidence type="ECO:0008006" key="4">
    <source>
        <dbReference type="Google" id="ProtNLM"/>
    </source>
</evidence>
<reference evidence="2 3" key="1">
    <citation type="submission" date="2019-06" db="EMBL/GenBank/DDBJ databases">
        <authorList>
            <person name="Broberg M."/>
        </authorList>
    </citation>
    <scope>NUCLEOTIDE SEQUENCE [LARGE SCALE GENOMIC DNA]</scope>
</reference>
<dbReference type="Proteomes" id="UP000766486">
    <property type="component" value="Unassembled WGS sequence"/>
</dbReference>
<proteinExistence type="predicted"/>
<gene>
    <name evidence="2" type="ORF">CLO192961_LOCUS82049</name>
</gene>
<evidence type="ECO:0000313" key="2">
    <source>
        <dbReference type="EMBL" id="VUC22368.1"/>
    </source>
</evidence>
<keyword evidence="3" id="KW-1185">Reference proteome</keyword>
<comment type="caution">
    <text evidence="2">The sequence shown here is derived from an EMBL/GenBank/DDBJ whole genome shotgun (WGS) entry which is preliminary data.</text>
</comment>
<feature type="region of interest" description="Disordered" evidence="1">
    <location>
        <begin position="220"/>
        <end position="249"/>
    </location>
</feature>
<organism evidence="2 3">
    <name type="scientific">Bionectria ochroleuca</name>
    <name type="common">Gliocladium roseum</name>
    <dbReference type="NCBI Taxonomy" id="29856"/>
    <lineage>
        <taxon>Eukaryota</taxon>
        <taxon>Fungi</taxon>
        <taxon>Dikarya</taxon>
        <taxon>Ascomycota</taxon>
        <taxon>Pezizomycotina</taxon>
        <taxon>Sordariomycetes</taxon>
        <taxon>Hypocreomycetidae</taxon>
        <taxon>Hypocreales</taxon>
        <taxon>Bionectriaceae</taxon>
        <taxon>Clonostachys</taxon>
    </lineage>
</organism>
<dbReference type="EMBL" id="CABFNS010000551">
    <property type="protein sequence ID" value="VUC22368.1"/>
    <property type="molecule type" value="Genomic_DNA"/>
</dbReference>
<sequence>MHYFSLANWIEHDQDPIRMLTSIGYEDVKNRSAYKWDSGLWTACWESREVVMKAFDMSNREGRRGLKSMIERYEHMYELEWWQYDRLPLLQQIPPRHVGSDATYEPFNLMIRPFRDACCFDIDIKNLHSWKEWEEAIEYFSSEFIDVFHPIPYVIRHEGPNNFVFEFDPSWNIDFPTSHIDLMGEFSPRAFIAHLVDELVQSFRGAPYIWLLDRCDRRDEELPEPSSRKSSQVGSTIAPKMAAKQPLHL</sequence>
<accession>A0ABY6TUN0</accession>
<evidence type="ECO:0000256" key="1">
    <source>
        <dbReference type="SAM" id="MobiDB-lite"/>
    </source>
</evidence>
<protein>
    <recommendedName>
        <fullName evidence="4">Aminoglycoside phosphotransferase domain-containing protein</fullName>
    </recommendedName>
</protein>
<name>A0ABY6TUN0_BIOOC</name>